<gene>
    <name evidence="1" type="ORF">BF2512_18</name>
</gene>
<protein>
    <submittedName>
        <fullName evidence="1">Uncharacterized protein</fullName>
    </submittedName>
</protein>
<organism evidence="1 2">
    <name type="scientific">Dickeya phage BF25/12</name>
    <dbReference type="NCBI Taxonomy" id="1698708"/>
    <lineage>
        <taxon>Viruses</taxon>
        <taxon>Duplodnaviria</taxon>
        <taxon>Heunggongvirae</taxon>
        <taxon>Uroviricota</taxon>
        <taxon>Caudoviricetes</taxon>
        <taxon>Autographivirales</taxon>
        <taxon>Autoscriptoviridae</taxon>
        <taxon>Corkvirinae</taxon>
        <taxon>Stompvirus</taxon>
        <taxon>Stompvirus BF2512</taxon>
    </lineage>
</organism>
<dbReference type="Proteomes" id="UP000223907">
    <property type="component" value="Segment"/>
</dbReference>
<accession>A0A219MH29</accession>
<evidence type="ECO:0000313" key="1">
    <source>
        <dbReference type="EMBL" id="ALA46475.1"/>
    </source>
</evidence>
<reference evidence="1 2" key="1">
    <citation type="submission" date="2015-07" db="EMBL/GenBank/DDBJ databases">
        <title>Bateriophages against Dickeya spp. of Phalaenopsis orchids.</title>
        <authorList>
            <person name="Dreo T."/>
            <person name="Naglic T."/>
            <person name="Alic S."/>
            <person name="Peterka M."/>
            <person name="Ravnikar M."/>
        </authorList>
    </citation>
    <scope>NUCLEOTIDE SEQUENCE [LARGE SCALE GENOMIC DNA]</scope>
</reference>
<keyword evidence="2" id="KW-1185">Reference proteome</keyword>
<name>A0A219MH29_9CAUD</name>
<sequence length="134" mass="14539">MGNFKIGDEAILVSVEPRWTVPVGTKVKILGEFRGSAGPGYSVELSTKPGSTIYYAAHRLGPVDDPLPPAPESGVYFNHNNSRKATLTAERGIVALGVDGTTRKVRLTAETALVLAHDLHRMAMEIRRKERNGD</sequence>
<proteinExistence type="predicted"/>
<evidence type="ECO:0000313" key="2">
    <source>
        <dbReference type="Proteomes" id="UP000223907"/>
    </source>
</evidence>
<dbReference type="EMBL" id="KT240186">
    <property type="protein sequence ID" value="ALA46475.1"/>
    <property type="molecule type" value="Genomic_DNA"/>
</dbReference>